<dbReference type="PATRIC" id="fig|1121362.3.peg.2460"/>
<dbReference type="AlphaFoldDB" id="M1NPV6"/>
<proteinExistence type="predicted"/>
<name>M1NPV6_9CORY</name>
<protein>
    <submittedName>
        <fullName evidence="2">Lipoprotein LpqE</fullName>
    </submittedName>
</protein>
<dbReference type="Proteomes" id="UP000011723">
    <property type="component" value="Chromosome"/>
</dbReference>
<keyword evidence="3" id="KW-1185">Reference proteome</keyword>
<organism evidence="2 3">
    <name type="scientific">Corynebacterium halotolerans YIM 70093 = DSM 44683</name>
    <dbReference type="NCBI Taxonomy" id="1121362"/>
    <lineage>
        <taxon>Bacteria</taxon>
        <taxon>Bacillati</taxon>
        <taxon>Actinomycetota</taxon>
        <taxon>Actinomycetes</taxon>
        <taxon>Mycobacteriales</taxon>
        <taxon>Corynebacteriaceae</taxon>
        <taxon>Corynebacterium</taxon>
    </lineage>
</organism>
<keyword evidence="2" id="KW-0449">Lipoprotein</keyword>
<accession>M1NPV6</accession>
<feature type="region of interest" description="Disordered" evidence="1">
    <location>
        <begin position="179"/>
        <end position="200"/>
    </location>
</feature>
<dbReference type="eggNOG" id="COG2847">
    <property type="taxonomic scope" value="Bacteria"/>
</dbReference>
<gene>
    <name evidence="2" type="ORF">A605_12110</name>
</gene>
<dbReference type="HOGENOM" id="CLU_089306_1_1_11"/>
<evidence type="ECO:0000313" key="2">
    <source>
        <dbReference type="EMBL" id="AGF73418.1"/>
    </source>
</evidence>
<evidence type="ECO:0000313" key="3">
    <source>
        <dbReference type="Proteomes" id="UP000011723"/>
    </source>
</evidence>
<sequence length="200" mass="20701">MITELMEDAPVKSLKSAARRGGIVSAAALSALALASCSAGQVTQTSSQVAAVDGARADSEDGAIAVRDVTVIVGEEGDAALKFTAINQDDAVQTHTLESIEVDGTEVQLDNNVPLEHECSLVGASQPVIEDMPQAEEVDCISYTATSLPNDDFAVGGNLPVVFTFDSGTIELDATVDFPTPLDAGELTRGPGEGRVTEEH</sequence>
<dbReference type="KEGG" id="chn:A605_12110"/>
<reference evidence="2 3" key="1">
    <citation type="journal article" date="2012" name="Stand. Genomic Sci.">
        <title>Genome sequence of the halotolerant bacterium Corynebacterium halotolerans type strain YIM 70093(T) (= DSM 44683(T)).</title>
        <authorList>
            <person name="Ruckert C."/>
            <person name="Albersmeier A."/>
            <person name="Al-Dilaimi A."/>
            <person name="Niehaus K."/>
            <person name="Szczepanowski R."/>
            <person name="Kalinowski J."/>
        </authorList>
    </citation>
    <scope>NUCLEOTIDE SEQUENCE [LARGE SCALE GENOMIC DNA]</scope>
    <source>
        <strain evidence="2">YIM 70093</strain>
    </source>
</reference>
<dbReference type="EMBL" id="CP003697">
    <property type="protein sequence ID" value="AGF73418.1"/>
    <property type="molecule type" value="Genomic_DNA"/>
</dbReference>
<evidence type="ECO:0000256" key="1">
    <source>
        <dbReference type="SAM" id="MobiDB-lite"/>
    </source>
</evidence>
<dbReference type="STRING" id="1121362.A605_12110"/>